<dbReference type="AlphaFoldDB" id="A0A0P6IU98"/>
<feature type="region of interest" description="Disordered" evidence="1">
    <location>
        <begin position="419"/>
        <end position="519"/>
    </location>
</feature>
<dbReference type="EMBL" id="GDUN01000511">
    <property type="protein sequence ID" value="JAN95408.1"/>
    <property type="molecule type" value="mRNA"/>
</dbReference>
<feature type="non-terminal residue" evidence="2">
    <location>
        <position position="1"/>
    </location>
</feature>
<dbReference type="VEuPathDB" id="VectorBase:AAEL023275"/>
<feature type="compositionally biased region" description="Polar residues" evidence="1">
    <location>
        <begin position="496"/>
        <end position="519"/>
    </location>
</feature>
<sequence length="519" mass="58380">PPPWGEAPQLDGAISRRVAGSFSRATLPAFMDRDGMYGDLHVLRLQGVNKNVLPHAPFMIRKSIQTHLGANIEGAYPEANGNSYALKVRNVRHFEKLLMMTKLSDGTPIEIIEHPALNTTRCVVSCRDVIDESEQKIAEELKDQGVKEVRRITRKSGETRINTSTLIISLRGTNRPEFLDFGYIRCRTRPYYPSPMQCFNCWAFGHTKSRCKIEKGICGTCSGDHPFIADKPCTEAKYCSKCDTTQHAIRERSYPAYRKENDIQRIKIDQDVPYPEARRIYEESNDPKTYAKITATGTSSDFLNLNQKIDELMEMVKMRDRRIEQLESALNGQNTSTSNLDGNPPAVDCIPSSFQAMLDKQEAMFNRVIKNLIAANIEMQKEVQHLKSSINTSTSIAHNALTQEDSVIEFATPIESALSKTLTPEKQQPNDDPLDIYSDDSHPLDNIPNSSKHMGTPRPPVSPMIRKKETSSLTKSHPLTPKRPYSKANSPDKLQDSVNASKVQRQSSLTRKNVSKNSK</sequence>
<accession>A0A0P6IU98</accession>
<evidence type="ECO:0000256" key="1">
    <source>
        <dbReference type="SAM" id="MobiDB-lite"/>
    </source>
</evidence>
<evidence type="ECO:0000313" key="2">
    <source>
        <dbReference type="EMBL" id="JAN95408.1"/>
    </source>
</evidence>
<protein>
    <submittedName>
        <fullName evidence="2">Putative i ele10</fullName>
    </submittedName>
</protein>
<name>A0A0P6IU98_AEDAE</name>
<reference evidence="2" key="1">
    <citation type="journal article" date="2016" name="PLoS ONE">
        <title>A Deep Insight into the Sialome of Male and Female Aedes aegypti Mosquitoes.</title>
        <authorList>
            <person name="Ribeiro J.M."/>
            <person name="Martin-Martin I."/>
            <person name="Arca B."/>
            <person name="Calvo E."/>
        </authorList>
    </citation>
    <scope>NUCLEOTIDE SEQUENCE</scope>
    <source>
        <strain evidence="2">Liverpool</strain>
        <tissue evidence="2">Salivary glands</tissue>
    </source>
</reference>
<organism evidence="2">
    <name type="scientific">Aedes aegypti</name>
    <name type="common">Yellowfever mosquito</name>
    <name type="synonym">Culex aegypti</name>
    <dbReference type="NCBI Taxonomy" id="7159"/>
    <lineage>
        <taxon>Eukaryota</taxon>
        <taxon>Metazoa</taxon>
        <taxon>Ecdysozoa</taxon>
        <taxon>Arthropoda</taxon>
        <taxon>Hexapoda</taxon>
        <taxon>Insecta</taxon>
        <taxon>Pterygota</taxon>
        <taxon>Neoptera</taxon>
        <taxon>Endopterygota</taxon>
        <taxon>Diptera</taxon>
        <taxon>Nematocera</taxon>
        <taxon>Culicoidea</taxon>
        <taxon>Culicidae</taxon>
        <taxon>Culicinae</taxon>
        <taxon>Aedini</taxon>
        <taxon>Aedes</taxon>
        <taxon>Stegomyia</taxon>
    </lineage>
</organism>
<proteinExistence type="evidence at transcript level"/>